<keyword evidence="3" id="KW-1185">Reference proteome</keyword>
<feature type="non-terminal residue" evidence="2">
    <location>
        <position position="1"/>
    </location>
</feature>
<keyword evidence="1" id="KW-0175">Coiled coil</keyword>
<accession>A0ABN7P787</accession>
<reference evidence="2" key="1">
    <citation type="submission" date="2021-03" db="EMBL/GenBank/DDBJ databases">
        <authorList>
            <person name="Tran Van P."/>
        </authorList>
    </citation>
    <scope>NUCLEOTIDE SEQUENCE</scope>
</reference>
<proteinExistence type="predicted"/>
<evidence type="ECO:0000256" key="1">
    <source>
        <dbReference type="SAM" id="Coils"/>
    </source>
</evidence>
<name>A0ABN7P787_TIMPD</name>
<gene>
    <name evidence="2" type="ORF">TPAB3V08_LOCUS10663</name>
</gene>
<dbReference type="Proteomes" id="UP001153148">
    <property type="component" value="Unassembled WGS sequence"/>
</dbReference>
<feature type="non-terminal residue" evidence="2">
    <location>
        <position position="283"/>
    </location>
</feature>
<protein>
    <submittedName>
        <fullName evidence="2">Uncharacterized protein</fullName>
    </submittedName>
</protein>
<evidence type="ECO:0000313" key="3">
    <source>
        <dbReference type="Proteomes" id="UP001153148"/>
    </source>
</evidence>
<dbReference type="EMBL" id="CAJPIN010028412">
    <property type="protein sequence ID" value="CAG2063716.1"/>
    <property type="molecule type" value="Genomic_DNA"/>
</dbReference>
<comment type="caution">
    <text evidence="2">The sequence shown here is derived from an EMBL/GenBank/DDBJ whole genome shotgun (WGS) entry which is preliminary data.</text>
</comment>
<organism evidence="2 3">
    <name type="scientific">Timema podura</name>
    <name type="common">Walking stick</name>
    <dbReference type="NCBI Taxonomy" id="61482"/>
    <lineage>
        <taxon>Eukaryota</taxon>
        <taxon>Metazoa</taxon>
        <taxon>Ecdysozoa</taxon>
        <taxon>Arthropoda</taxon>
        <taxon>Hexapoda</taxon>
        <taxon>Insecta</taxon>
        <taxon>Pterygota</taxon>
        <taxon>Neoptera</taxon>
        <taxon>Polyneoptera</taxon>
        <taxon>Phasmatodea</taxon>
        <taxon>Timematodea</taxon>
        <taxon>Timematoidea</taxon>
        <taxon>Timematidae</taxon>
        <taxon>Timema</taxon>
    </lineage>
</organism>
<feature type="coiled-coil region" evidence="1">
    <location>
        <begin position="89"/>
        <end position="173"/>
    </location>
</feature>
<evidence type="ECO:0000313" key="2">
    <source>
        <dbReference type="EMBL" id="CAG2063716.1"/>
    </source>
</evidence>
<sequence>LLITKHSTPSPPCWSQQAKLCSKPVGFSSDQSPVSSLHLTWLPLGFHQPSIRFLRPRGTPLGGEIRVDKLKSFSSPEEVSRRNTEERAMREKLEKRLVLEREKRAKEAQEKRIQEERERIAHIEHEKRVGEEQVRRVQAERERILQEECERRIQEERERRVQEEKEKERRRQAALTATADTIFNQLFLELTRDVCWKVLTVEQMLVWTSETCNTIIQEVLEDYLCQIAREILLQERLSKEDLMKKGHQGVPIVTNAAETVTAETVNVRETREVEAMGMKFVRS</sequence>